<evidence type="ECO:0000313" key="3">
    <source>
        <dbReference type="WBParaSite" id="TMUE_0000000517.1"/>
    </source>
</evidence>
<feature type="signal peptide" evidence="1">
    <location>
        <begin position="1"/>
        <end position="21"/>
    </location>
</feature>
<dbReference type="Proteomes" id="UP000046395">
    <property type="component" value="Unassembled WGS sequence"/>
</dbReference>
<protein>
    <submittedName>
        <fullName evidence="3">Ricin B lectin domain-containing protein</fullName>
    </submittedName>
</protein>
<name>A0A5S6Q0M2_TRIMR</name>
<reference evidence="3" key="1">
    <citation type="submission" date="2019-12" db="UniProtKB">
        <authorList>
            <consortium name="WormBaseParasite"/>
        </authorList>
    </citation>
    <scope>IDENTIFICATION</scope>
</reference>
<accession>A0A5S6Q0M2</accession>
<dbReference type="STRING" id="70415.A0A5S6Q0M2"/>
<dbReference type="AlphaFoldDB" id="A0A5S6Q0M2"/>
<organism evidence="2 3">
    <name type="scientific">Trichuris muris</name>
    <name type="common">Mouse whipworm</name>
    <dbReference type="NCBI Taxonomy" id="70415"/>
    <lineage>
        <taxon>Eukaryota</taxon>
        <taxon>Metazoa</taxon>
        <taxon>Ecdysozoa</taxon>
        <taxon>Nematoda</taxon>
        <taxon>Enoplea</taxon>
        <taxon>Dorylaimia</taxon>
        <taxon>Trichinellida</taxon>
        <taxon>Trichuridae</taxon>
        <taxon>Trichuris</taxon>
    </lineage>
</organism>
<keyword evidence="1" id="KW-0732">Signal</keyword>
<feature type="chain" id="PRO_5024464923" evidence="1">
    <location>
        <begin position="22"/>
        <end position="158"/>
    </location>
</feature>
<sequence>MYVRQMKIAVPMLCFLISSTLQTIRNGKSRSDRDVTLQCKRNEYLDAVGRNASGRLQIGCRPLKDNLKAENCMTAKPLQCGGSLEGCQKGRGWPIRIDRSKCNMRLMLSVNGKAAQVKRWNSKSHRIYQGVSCYLMKTRSGKIQKTILLMEACKYGKK</sequence>
<keyword evidence="2" id="KW-1185">Reference proteome</keyword>
<proteinExistence type="predicted"/>
<evidence type="ECO:0000313" key="2">
    <source>
        <dbReference type="Proteomes" id="UP000046395"/>
    </source>
</evidence>
<dbReference type="WBParaSite" id="TMUE_0000000517.1">
    <property type="protein sequence ID" value="TMUE_0000000517.1"/>
    <property type="gene ID" value="WBGene00296457"/>
</dbReference>
<evidence type="ECO:0000256" key="1">
    <source>
        <dbReference type="SAM" id="SignalP"/>
    </source>
</evidence>